<dbReference type="InterPro" id="IPR027417">
    <property type="entry name" value="P-loop_NTPase"/>
</dbReference>
<dbReference type="InterPro" id="IPR017871">
    <property type="entry name" value="ABC_transporter-like_CS"/>
</dbReference>
<reference evidence="12 13" key="2">
    <citation type="submission" date="2020-09" db="EMBL/GenBank/DDBJ databases">
        <authorList>
            <person name="Kittiwongwattana C."/>
        </authorList>
    </citation>
    <scope>NUCLEOTIDE SEQUENCE [LARGE SCALE GENOMIC DNA]</scope>
    <source>
        <strain evidence="12 13">1303</strain>
    </source>
</reference>
<organism evidence="12 13">
    <name type="scientific">Chitinophaga oryzae</name>
    <dbReference type="NCBI Taxonomy" id="2725414"/>
    <lineage>
        <taxon>Bacteria</taxon>
        <taxon>Pseudomonadati</taxon>
        <taxon>Bacteroidota</taxon>
        <taxon>Chitinophagia</taxon>
        <taxon>Chitinophagales</taxon>
        <taxon>Chitinophagaceae</taxon>
        <taxon>Chitinophaga</taxon>
    </lineage>
</organism>
<keyword evidence="4" id="KW-0378">Hydrolase</keyword>
<dbReference type="Proteomes" id="UP000503144">
    <property type="component" value="Chromosome"/>
</dbReference>
<evidence type="ECO:0000256" key="5">
    <source>
        <dbReference type="ARBA" id="ARBA00022840"/>
    </source>
</evidence>
<dbReference type="SUPFAM" id="SSF52540">
    <property type="entry name" value="P-loop containing nucleoside triphosphate hydrolases"/>
    <property type="match status" value="1"/>
</dbReference>
<keyword evidence="7 8" id="KW-0472">Membrane</keyword>
<dbReference type="RefSeq" id="WP_168862301.1">
    <property type="nucleotide sequence ID" value="NZ_CP051204.2"/>
</dbReference>
<dbReference type="PROSITE" id="PS50929">
    <property type="entry name" value="ABC_TM1F"/>
    <property type="match status" value="1"/>
</dbReference>
<feature type="transmembrane region" description="Helical" evidence="8">
    <location>
        <begin position="289"/>
        <end position="307"/>
    </location>
</feature>
<feature type="domain" description="Peptidase C39" evidence="11">
    <location>
        <begin position="10"/>
        <end position="131"/>
    </location>
</feature>
<evidence type="ECO:0000259" key="9">
    <source>
        <dbReference type="PROSITE" id="PS50893"/>
    </source>
</evidence>
<proteinExistence type="predicted"/>
<feature type="transmembrane region" description="Helical" evidence="8">
    <location>
        <begin position="211"/>
        <end position="231"/>
    </location>
</feature>
<evidence type="ECO:0000256" key="6">
    <source>
        <dbReference type="ARBA" id="ARBA00022989"/>
    </source>
</evidence>
<feature type="domain" description="ABC transmembrane type-1" evidence="10">
    <location>
        <begin position="175"/>
        <end position="456"/>
    </location>
</feature>
<evidence type="ECO:0000259" key="10">
    <source>
        <dbReference type="PROSITE" id="PS50929"/>
    </source>
</evidence>
<dbReference type="Pfam" id="PF00005">
    <property type="entry name" value="ABC_tran"/>
    <property type="match status" value="1"/>
</dbReference>
<dbReference type="Gene3D" id="3.90.70.10">
    <property type="entry name" value="Cysteine proteinases"/>
    <property type="match status" value="1"/>
</dbReference>
<dbReference type="EMBL" id="CP051204">
    <property type="protein sequence ID" value="QJB42426.1"/>
    <property type="molecule type" value="Genomic_DNA"/>
</dbReference>
<evidence type="ECO:0000313" key="12">
    <source>
        <dbReference type="EMBL" id="QJB42426.1"/>
    </source>
</evidence>
<reference evidence="13" key="1">
    <citation type="submission" date="2020-04" db="EMBL/GenBank/DDBJ databases">
        <authorList>
            <person name="Kittiwongwattana C."/>
        </authorList>
    </citation>
    <scope>NUCLEOTIDE SEQUENCE [LARGE SCALE GENOMIC DNA]</scope>
    <source>
        <strain evidence="13">1303</strain>
    </source>
</reference>
<protein>
    <submittedName>
        <fullName evidence="12">Peptidase domain-containing ABC transporter</fullName>
    </submittedName>
</protein>
<dbReference type="Pfam" id="PF00664">
    <property type="entry name" value="ABC_membrane"/>
    <property type="match status" value="1"/>
</dbReference>
<accession>A0ABX6LQH8</accession>
<dbReference type="InterPro" id="IPR003439">
    <property type="entry name" value="ABC_transporter-like_ATP-bd"/>
</dbReference>
<keyword evidence="13" id="KW-1185">Reference proteome</keyword>
<evidence type="ECO:0000256" key="7">
    <source>
        <dbReference type="ARBA" id="ARBA00023136"/>
    </source>
</evidence>
<dbReference type="InterPro" id="IPR039421">
    <property type="entry name" value="Type_1_exporter"/>
</dbReference>
<gene>
    <name evidence="12" type="ORF">HF324_33080</name>
</gene>
<dbReference type="PROSITE" id="PS50990">
    <property type="entry name" value="PEPTIDASE_C39"/>
    <property type="match status" value="1"/>
</dbReference>
<dbReference type="PANTHER" id="PTHR43394">
    <property type="entry name" value="ATP-DEPENDENT PERMEASE MDL1, MITOCHONDRIAL"/>
    <property type="match status" value="1"/>
</dbReference>
<feature type="transmembrane region" description="Helical" evidence="8">
    <location>
        <begin position="174"/>
        <end position="191"/>
    </location>
</feature>
<dbReference type="InterPro" id="IPR011527">
    <property type="entry name" value="ABC1_TM_dom"/>
</dbReference>
<keyword evidence="2 8" id="KW-0812">Transmembrane</keyword>
<dbReference type="Pfam" id="PF03412">
    <property type="entry name" value="Peptidase_C39"/>
    <property type="match status" value="1"/>
</dbReference>
<keyword evidence="6 8" id="KW-1133">Transmembrane helix</keyword>
<dbReference type="PANTHER" id="PTHR43394:SF1">
    <property type="entry name" value="ATP-BINDING CASSETTE SUB-FAMILY B MEMBER 10, MITOCHONDRIAL"/>
    <property type="match status" value="1"/>
</dbReference>
<evidence type="ECO:0000313" key="13">
    <source>
        <dbReference type="Proteomes" id="UP000503144"/>
    </source>
</evidence>
<dbReference type="InterPro" id="IPR036640">
    <property type="entry name" value="ABC1_TM_sf"/>
</dbReference>
<feature type="domain" description="ABC transporter" evidence="9">
    <location>
        <begin position="488"/>
        <end position="708"/>
    </location>
</feature>
<evidence type="ECO:0000256" key="4">
    <source>
        <dbReference type="ARBA" id="ARBA00022801"/>
    </source>
</evidence>
<dbReference type="CDD" id="cd18571">
    <property type="entry name" value="ABC_6TM_peptidase_like"/>
    <property type="match status" value="1"/>
</dbReference>
<name>A0ABX6LQH8_9BACT</name>
<dbReference type="Gene3D" id="3.40.50.300">
    <property type="entry name" value="P-loop containing nucleotide triphosphate hydrolases"/>
    <property type="match status" value="1"/>
</dbReference>
<dbReference type="PROSITE" id="PS50893">
    <property type="entry name" value="ABC_TRANSPORTER_2"/>
    <property type="match status" value="1"/>
</dbReference>
<dbReference type="Gene3D" id="1.20.1560.10">
    <property type="entry name" value="ABC transporter type 1, transmembrane domain"/>
    <property type="match status" value="1"/>
</dbReference>
<dbReference type="InterPro" id="IPR003593">
    <property type="entry name" value="AAA+_ATPase"/>
</dbReference>
<dbReference type="SUPFAM" id="SSF90123">
    <property type="entry name" value="ABC transporter transmembrane region"/>
    <property type="match status" value="1"/>
</dbReference>
<evidence type="ECO:0000256" key="1">
    <source>
        <dbReference type="ARBA" id="ARBA00004651"/>
    </source>
</evidence>
<evidence type="ECO:0000256" key="2">
    <source>
        <dbReference type="ARBA" id="ARBA00022692"/>
    </source>
</evidence>
<dbReference type="PROSITE" id="PS00211">
    <property type="entry name" value="ABC_TRANSPORTER_1"/>
    <property type="match status" value="1"/>
</dbReference>
<evidence type="ECO:0000259" key="11">
    <source>
        <dbReference type="PROSITE" id="PS50990"/>
    </source>
</evidence>
<dbReference type="InterPro" id="IPR005074">
    <property type="entry name" value="Peptidase_C39"/>
</dbReference>
<keyword evidence="5" id="KW-0067">ATP-binding</keyword>
<sequence length="710" mass="80476">MKRRFPHFSQLEYSDCGPTCLKIILKYYGKECRLSYLRELCSVTRTGITMGDIVIAARALHFNPVAFQTTVNGLQHNAALPCILHWRQDHFVVLYHISEKGMFYLSDPGFGRIKLPANEFESLWKGGHEKGVALFLAPNENFALSTLPATSRWTEWKKSIIFLLSHLKTHRWKLLLLALFLGASTALAYIFPSTMQRLVDKGVMAHRPAVVWGVLLFQGCILLGQIVFEWLRGLVGVHFSTQVSMQVVSQFLFKLIRLPVRFFDNRMSADILQRIEDQQRIELFLTQRIVQTLFSIILIVVLSIRLLHYNAAIFPLFVLLSAFSVGWIFLFQNHRKNIDYYNFRLAAENRNAQIELITGMREVKINNAQHSKINLWKKIQLEVYKLKIRSLRLNLYQVLGVNTITQLKNISINAFCALWVIRGDLTMGEMLSIGYITGMLSSPLESLVEFFQTAQDAKISFDRIDEINSKLDENDASKKTPPLPVQGIHLQSVSFKYDGSHHPYVLRDLSLFIPAGRVTAIVGSSGSGKTTLLKLLLSFYHPQKGGIYIDNVNMRDINSDIWRGRCGIVMQDGYIFSGTIAENIALSDDNPDIDQLWFAARTACLAEFIKQLPMQFNTKIGNAGADLSGGQKQRILIARAVYHNPDILFFDEATSSLDARNEKDIMTNLNAFLKGKTVIVVAHRLSTVKNADQIIVLEGDGYLNRAPIPS</sequence>
<dbReference type="SMART" id="SM00382">
    <property type="entry name" value="AAA"/>
    <property type="match status" value="1"/>
</dbReference>
<evidence type="ECO:0000256" key="8">
    <source>
        <dbReference type="SAM" id="Phobius"/>
    </source>
</evidence>
<feature type="transmembrane region" description="Helical" evidence="8">
    <location>
        <begin position="313"/>
        <end position="331"/>
    </location>
</feature>
<keyword evidence="3" id="KW-0547">Nucleotide-binding</keyword>
<comment type="subcellular location">
    <subcellularLocation>
        <location evidence="1">Cell membrane</location>
        <topology evidence="1">Multi-pass membrane protein</topology>
    </subcellularLocation>
</comment>
<evidence type="ECO:0000256" key="3">
    <source>
        <dbReference type="ARBA" id="ARBA00022741"/>
    </source>
</evidence>